<feature type="compositionally biased region" description="Low complexity" evidence="1">
    <location>
        <begin position="379"/>
        <end position="414"/>
    </location>
</feature>
<proteinExistence type="predicted"/>
<protein>
    <submittedName>
        <fullName evidence="3">Heterokaryon incompatibility protein 6- OR allele</fullName>
    </submittedName>
</protein>
<dbReference type="EMBL" id="JAQQWM010000008">
    <property type="protein sequence ID" value="KAK8054328.1"/>
    <property type="molecule type" value="Genomic_DNA"/>
</dbReference>
<feature type="region of interest" description="Disordered" evidence="1">
    <location>
        <begin position="105"/>
        <end position="124"/>
    </location>
</feature>
<evidence type="ECO:0000256" key="1">
    <source>
        <dbReference type="SAM" id="MobiDB-lite"/>
    </source>
</evidence>
<dbReference type="InterPro" id="IPR052895">
    <property type="entry name" value="HetReg/Transcr_Mod"/>
</dbReference>
<dbReference type="InterPro" id="IPR010730">
    <property type="entry name" value="HET"/>
</dbReference>
<dbReference type="Proteomes" id="UP001446871">
    <property type="component" value="Unassembled WGS sequence"/>
</dbReference>
<feature type="region of interest" description="Disordered" evidence="1">
    <location>
        <begin position="343"/>
        <end position="420"/>
    </location>
</feature>
<feature type="domain" description="Heterokaryon incompatibility" evidence="2">
    <location>
        <begin position="150"/>
        <end position="277"/>
    </location>
</feature>
<evidence type="ECO:0000313" key="3">
    <source>
        <dbReference type="EMBL" id="KAK8054328.1"/>
    </source>
</evidence>
<feature type="compositionally biased region" description="Polar residues" evidence="1">
    <location>
        <begin position="348"/>
        <end position="366"/>
    </location>
</feature>
<reference evidence="3 4" key="1">
    <citation type="submission" date="2023-01" db="EMBL/GenBank/DDBJ databases">
        <title>Analysis of 21 Apiospora genomes using comparative genomics revels a genus with tremendous synthesis potential of carbohydrate active enzymes and secondary metabolites.</title>
        <authorList>
            <person name="Sorensen T."/>
        </authorList>
    </citation>
    <scope>NUCLEOTIDE SEQUENCE [LARGE SCALE GENOMIC DNA]</scope>
    <source>
        <strain evidence="3 4">CBS 83171</strain>
    </source>
</reference>
<organism evidence="3 4">
    <name type="scientific">Apiospora saccharicola</name>
    <dbReference type="NCBI Taxonomy" id="335842"/>
    <lineage>
        <taxon>Eukaryota</taxon>
        <taxon>Fungi</taxon>
        <taxon>Dikarya</taxon>
        <taxon>Ascomycota</taxon>
        <taxon>Pezizomycotina</taxon>
        <taxon>Sordariomycetes</taxon>
        <taxon>Xylariomycetidae</taxon>
        <taxon>Amphisphaeriales</taxon>
        <taxon>Apiosporaceae</taxon>
        <taxon>Apiospora</taxon>
    </lineage>
</organism>
<dbReference type="PANTHER" id="PTHR24148:SF64">
    <property type="entry name" value="HETEROKARYON INCOMPATIBILITY DOMAIN-CONTAINING PROTEIN"/>
    <property type="match status" value="1"/>
</dbReference>
<comment type="caution">
    <text evidence="3">The sequence shown here is derived from an EMBL/GenBank/DDBJ whole genome shotgun (WGS) entry which is preliminary data.</text>
</comment>
<dbReference type="PANTHER" id="PTHR24148">
    <property type="entry name" value="ANKYRIN REPEAT DOMAIN-CONTAINING PROTEIN 39 HOMOLOG-RELATED"/>
    <property type="match status" value="1"/>
</dbReference>
<evidence type="ECO:0000313" key="4">
    <source>
        <dbReference type="Proteomes" id="UP001446871"/>
    </source>
</evidence>
<evidence type="ECO:0000259" key="2">
    <source>
        <dbReference type="Pfam" id="PF06985"/>
    </source>
</evidence>
<name>A0ABR1U604_9PEZI</name>
<sequence length="420" mass="47684">MATGTIKYRKLHRGKNEIRLLELLPAHDAMAPVVCRLVTVPLTEDLEYLALSSLYGDHNDASRIVVDDRQVLITTHLAQALKHVRTVFFPSLIRRQQEQAAIIAAQEKQQRQKRSRQPSGATSRAPRWLVTLLKGVNSILPNSPEEEANTPLRVWVDVLCINQADDDEKERQRSGIAQIYGSAKMVIGWVGLKIPQTDAGLAAMHEIHNAMPRHWGDPEDEERHPEDYSPQHQWARSVAHLWAELDDGTPAFKLDHWIGAVDFLHRPYMQRRWILEEIALAQYPTFLIGDAIVSWKLILRMNRFMEELKEKPSNIFPAHLRTSLADMPLGTVHALLDEFAKRRRSENQESLNTTQTSERTKYSGSVASKHDSKQEPPSITTNTNTNTNTNTITKTITNPNTNTITRTTTNTSTNADTHRS</sequence>
<keyword evidence="4" id="KW-1185">Reference proteome</keyword>
<dbReference type="Pfam" id="PF06985">
    <property type="entry name" value="HET"/>
    <property type="match status" value="1"/>
</dbReference>
<gene>
    <name evidence="3" type="ORF">PG996_013629</name>
</gene>
<accession>A0ABR1U604</accession>